<dbReference type="InterPro" id="IPR055170">
    <property type="entry name" value="GFO_IDH_MocA-like_dom"/>
</dbReference>
<dbReference type="SUPFAM" id="SSF55347">
    <property type="entry name" value="Glyceraldehyde-3-phosphate dehydrogenase-like, C-terminal domain"/>
    <property type="match status" value="1"/>
</dbReference>
<evidence type="ECO:0000256" key="1">
    <source>
        <dbReference type="ARBA" id="ARBA00010928"/>
    </source>
</evidence>
<feature type="domain" description="Gfo/Idh/MocA-like oxidoreductase N-terminal" evidence="3">
    <location>
        <begin position="19"/>
        <end position="135"/>
    </location>
</feature>
<dbReference type="AlphaFoldDB" id="A0A1C6RUB3"/>
<keyword evidence="6" id="KW-1185">Reference proteome</keyword>
<accession>A0A1C6RUB3</accession>
<name>A0A1C6RUB3_9ACTN</name>
<proteinExistence type="inferred from homology"/>
<dbReference type="Pfam" id="PF22725">
    <property type="entry name" value="GFO_IDH_MocA_C3"/>
    <property type="match status" value="1"/>
</dbReference>
<dbReference type="Gene3D" id="3.40.50.720">
    <property type="entry name" value="NAD(P)-binding Rossmann-like Domain"/>
    <property type="match status" value="1"/>
</dbReference>
<evidence type="ECO:0000313" key="6">
    <source>
        <dbReference type="Proteomes" id="UP000199699"/>
    </source>
</evidence>
<dbReference type="Pfam" id="PF01408">
    <property type="entry name" value="GFO_IDH_MocA"/>
    <property type="match status" value="1"/>
</dbReference>
<dbReference type="Gene3D" id="3.30.360.10">
    <property type="entry name" value="Dihydrodipicolinate Reductase, domain 2"/>
    <property type="match status" value="1"/>
</dbReference>
<evidence type="ECO:0000259" key="3">
    <source>
        <dbReference type="Pfam" id="PF01408"/>
    </source>
</evidence>
<evidence type="ECO:0000256" key="2">
    <source>
        <dbReference type="ARBA" id="ARBA00023002"/>
    </source>
</evidence>
<dbReference type="Proteomes" id="UP000199699">
    <property type="component" value="Unassembled WGS sequence"/>
</dbReference>
<dbReference type="PANTHER" id="PTHR22604:SF105">
    <property type="entry name" value="TRANS-1,2-DIHYDROBENZENE-1,2-DIOL DEHYDROGENASE"/>
    <property type="match status" value="1"/>
</dbReference>
<feature type="domain" description="GFO/IDH/MocA-like oxidoreductase" evidence="4">
    <location>
        <begin position="146"/>
        <end position="260"/>
    </location>
</feature>
<evidence type="ECO:0000259" key="4">
    <source>
        <dbReference type="Pfam" id="PF22725"/>
    </source>
</evidence>
<comment type="similarity">
    <text evidence="1">Belongs to the Gfo/Idh/MocA family.</text>
</comment>
<dbReference type="EMBL" id="FMHT01000003">
    <property type="protein sequence ID" value="SCL20648.1"/>
    <property type="molecule type" value="Genomic_DNA"/>
</dbReference>
<dbReference type="SUPFAM" id="SSF51735">
    <property type="entry name" value="NAD(P)-binding Rossmann-fold domains"/>
    <property type="match status" value="1"/>
</dbReference>
<gene>
    <name evidence="5" type="ORF">GA0070616_2043</name>
</gene>
<organism evidence="5 6">
    <name type="scientific">Micromonospora nigra</name>
    <dbReference type="NCBI Taxonomy" id="145857"/>
    <lineage>
        <taxon>Bacteria</taxon>
        <taxon>Bacillati</taxon>
        <taxon>Actinomycetota</taxon>
        <taxon>Actinomycetes</taxon>
        <taxon>Micromonosporales</taxon>
        <taxon>Micromonosporaceae</taxon>
        <taxon>Micromonospora</taxon>
    </lineage>
</organism>
<protein>
    <submittedName>
        <fullName evidence="5">Predicted dehydrogenase</fullName>
    </submittedName>
</protein>
<dbReference type="InterPro" id="IPR050984">
    <property type="entry name" value="Gfo/Idh/MocA_domain"/>
</dbReference>
<dbReference type="GO" id="GO:0016491">
    <property type="term" value="F:oxidoreductase activity"/>
    <property type="evidence" value="ECO:0007669"/>
    <property type="project" value="UniProtKB-KW"/>
</dbReference>
<dbReference type="GO" id="GO:0000166">
    <property type="term" value="F:nucleotide binding"/>
    <property type="evidence" value="ECO:0007669"/>
    <property type="project" value="InterPro"/>
</dbReference>
<reference evidence="5 6" key="1">
    <citation type="submission" date="2016-06" db="EMBL/GenBank/DDBJ databases">
        <authorList>
            <person name="Kjaerup R.B."/>
            <person name="Dalgaard T.S."/>
            <person name="Juul-Madsen H.R."/>
        </authorList>
    </citation>
    <scope>NUCLEOTIDE SEQUENCE [LARGE SCALE GENOMIC DNA]</scope>
    <source>
        <strain evidence="5 6">DSM 43818</strain>
    </source>
</reference>
<dbReference type="InterPro" id="IPR000683">
    <property type="entry name" value="Gfo/Idh/MocA-like_OxRdtase_N"/>
</dbReference>
<evidence type="ECO:0000313" key="5">
    <source>
        <dbReference type="EMBL" id="SCL20648.1"/>
    </source>
</evidence>
<dbReference type="PANTHER" id="PTHR22604">
    <property type="entry name" value="OXIDOREDUCTASES"/>
    <property type="match status" value="1"/>
</dbReference>
<sequence>MDPLTGHLAIFASVAGMTRWGILATGNIAAQFAEDLRLVPGAELVAVGSRTAESAERFARRHGAARAYGTWAELAADPEVEVVYVATPHAAHHEAALTCLRAGRAVLVEKPFTLDLPTSVELVDTARAAGVFLMEAMWMRTNPLIRRVCALLADGAIGRVTGVQADFGVGGPFPPEHRMRARALGGGALLDLGVYPVSFAHLMLGVPEHVRSWAKLTPEGVDENTGIVFGYESGAVATLSCGMVGVTPVVASVVGEAGRVDLPSPFFRPGSAVLQRTGAEPETISAELVGNGYQDEAAEVQRCLAEGLTESPLVPHSATLEVMTLLDGIRAQIGVSYT</sequence>
<dbReference type="InterPro" id="IPR036291">
    <property type="entry name" value="NAD(P)-bd_dom_sf"/>
</dbReference>
<dbReference type="STRING" id="145857.GA0070616_2043"/>
<keyword evidence="2" id="KW-0560">Oxidoreductase</keyword>